<dbReference type="AlphaFoldDB" id="A0A1F4XZS5"/>
<evidence type="ECO:0000313" key="9">
    <source>
        <dbReference type="EMBL" id="OGC87131.1"/>
    </source>
</evidence>
<dbReference type="NCBIfam" id="TIGR00731">
    <property type="entry name" value="bL25_bact_ctc"/>
    <property type="match status" value="1"/>
</dbReference>
<comment type="similarity">
    <text evidence="5">Belongs to the bacterial ribosomal protein bL25 family. CTC subfamily.</text>
</comment>
<feature type="domain" description="Large ribosomal subunit protein bL25 beta" evidence="8">
    <location>
        <begin position="95"/>
        <end position="179"/>
    </location>
</feature>
<evidence type="ECO:0000256" key="2">
    <source>
        <dbReference type="ARBA" id="ARBA00022884"/>
    </source>
</evidence>
<dbReference type="GO" id="GO:0008097">
    <property type="term" value="F:5S rRNA binding"/>
    <property type="evidence" value="ECO:0007669"/>
    <property type="project" value="InterPro"/>
</dbReference>
<dbReference type="Gene3D" id="2.40.240.10">
    <property type="entry name" value="Ribosomal Protein L25, Chain P"/>
    <property type="match status" value="1"/>
</dbReference>
<dbReference type="InterPro" id="IPR001021">
    <property type="entry name" value="Ribosomal_bL25_long"/>
</dbReference>
<dbReference type="GO" id="GO:0022625">
    <property type="term" value="C:cytosolic large ribosomal subunit"/>
    <property type="evidence" value="ECO:0007669"/>
    <property type="project" value="TreeGrafter"/>
</dbReference>
<evidence type="ECO:0000313" key="10">
    <source>
        <dbReference type="Proteomes" id="UP000178585"/>
    </source>
</evidence>
<keyword evidence="3 5" id="KW-0689">Ribosomal protein</keyword>
<dbReference type="InterPro" id="IPR020056">
    <property type="entry name" value="Rbsml_bL25/Gln-tRNA_synth_N"/>
</dbReference>
<dbReference type="Proteomes" id="UP000178585">
    <property type="component" value="Unassembled WGS sequence"/>
</dbReference>
<accession>A0A1F4XZS5</accession>
<gene>
    <name evidence="5" type="primary">rplY</name>
    <name evidence="5" type="synonym">ctc</name>
    <name evidence="9" type="ORF">A2949_01315</name>
</gene>
<keyword evidence="4 5" id="KW-0687">Ribonucleoprotein</keyword>
<evidence type="ECO:0000256" key="5">
    <source>
        <dbReference type="HAMAP-Rule" id="MF_01334"/>
    </source>
</evidence>
<comment type="caution">
    <text evidence="9">The sequence shown here is derived from an EMBL/GenBank/DDBJ whole genome shotgun (WGS) entry which is preliminary data.</text>
</comment>
<evidence type="ECO:0000256" key="4">
    <source>
        <dbReference type="ARBA" id="ARBA00023274"/>
    </source>
</evidence>
<keyword evidence="2 5" id="KW-0694">RNA-binding</keyword>
<sequence>MELAVTKRDMGKKAKTLRGEGILPAVVYGRSEEATPITIDHKQFEKVFKEAGESTVITLTGLDGKKQALIQDVSLHPVSGALLHADFYAIEKGQKVTVSVPFEFEGVSPAVKELGGILTKVMHELEMEVDPTELPHSIPIDISKLVTLDDQIKIADLTLPPSATIDIDRDEVVAMISVAKEEVAEVAPMDISQIETSVERGKKDEDEVASADAGGKEPAPAKEKKE</sequence>
<comment type="function">
    <text evidence="5">This is one of the proteins that binds to the 5S RNA in the ribosome where it forms part of the central protuberance.</text>
</comment>
<dbReference type="InterPro" id="IPR037121">
    <property type="entry name" value="Ribosomal_bL25_C"/>
</dbReference>
<protein>
    <recommendedName>
        <fullName evidence="5">Large ribosomal subunit protein bL25</fullName>
    </recommendedName>
    <alternativeName>
        <fullName evidence="5">General stress protein CTC</fullName>
    </alternativeName>
</protein>
<dbReference type="GO" id="GO:0003735">
    <property type="term" value="F:structural constituent of ribosome"/>
    <property type="evidence" value="ECO:0007669"/>
    <property type="project" value="InterPro"/>
</dbReference>
<name>A0A1F4XZS5_9BACT</name>
<dbReference type="CDD" id="cd00495">
    <property type="entry name" value="Ribosomal_L25_TL5_CTC"/>
    <property type="match status" value="1"/>
</dbReference>
<feature type="domain" description="Large ribosomal subunit protein bL25 L25" evidence="7">
    <location>
        <begin position="3"/>
        <end position="87"/>
    </location>
</feature>
<dbReference type="PANTHER" id="PTHR33284:SF1">
    <property type="entry name" value="RIBOSOMAL PROTEIN L25_GLN-TRNA SYNTHETASE, ANTI-CODON-BINDING DOMAIN-CONTAINING PROTEIN"/>
    <property type="match status" value="1"/>
</dbReference>
<feature type="region of interest" description="Disordered" evidence="6">
    <location>
        <begin position="195"/>
        <end position="226"/>
    </location>
</feature>
<dbReference type="InterPro" id="IPR029751">
    <property type="entry name" value="Ribosomal_L25_dom"/>
</dbReference>
<dbReference type="EMBL" id="MEWZ01000007">
    <property type="protein sequence ID" value="OGC87131.1"/>
    <property type="molecule type" value="Genomic_DNA"/>
</dbReference>
<keyword evidence="1 5" id="KW-0699">rRNA-binding</keyword>
<evidence type="ECO:0000256" key="1">
    <source>
        <dbReference type="ARBA" id="ARBA00022730"/>
    </source>
</evidence>
<dbReference type="PANTHER" id="PTHR33284">
    <property type="entry name" value="RIBOSOMAL PROTEIN L25/GLN-TRNA SYNTHETASE, ANTI-CODON-BINDING DOMAIN-CONTAINING PROTEIN"/>
    <property type="match status" value="1"/>
</dbReference>
<dbReference type="SUPFAM" id="SSF50715">
    <property type="entry name" value="Ribosomal protein L25-like"/>
    <property type="match status" value="1"/>
</dbReference>
<dbReference type="InterPro" id="IPR011035">
    <property type="entry name" value="Ribosomal_bL25/Gln-tRNA_synth"/>
</dbReference>
<dbReference type="InterPro" id="IPR020930">
    <property type="entry name" value="Ribosomal_uL5_bac-type"/>
</dbReference>
<reference evidence="9 10" key="1">
    <citation type="journal article" date="2016" name="Nat. Commun.">
        <title>Thousands of microbial genomes shed light on interconnected biogeochemical processes in an aquifer system.</title>
        <authorList>
            <person name="Anantharaman K."/>
            <person name="Brown C.T."/>
            <person name="Hug L.A."/>
            <person name="Sharon I."/>
            <person name="Castelle C.J."/>
            <person name="Probst A.J."/>
            <person name="Thomas B.C."/>
            <person name="Singh A."/>
            <person name="Wilkins M.J."/>
            <person name="Karaoz U."/>
            <person name="Brodie E.L."/>
            <person name="Williams K.H."/>
            <person name="Hubbard S.S."/>
            <person name="Banfield J.F."/>
        </authorList>
    </citation>
    <scope>NUCLEOTIDE SEQUENCE [LARGE SCALE GENOMIC DNA]</scope>
</reference>
<comment type="subunit">
    <text evidence="5">Part of the 50S ribosomal subunit; part of the 5S rRNA/L5/L18/L25 subcomplex. Contacts the 5S rRNA. Binds to the 5S rRNA independently of L5 and L18.</text>
</comment>
<dbReference type="Gene3D" id="2.170.120.20">
    <property type="entry name" value="Ribosomal protein L25, beta domain"/>
    <property type="match status" value="1"/>
</dbReference>
<dbReference type="Pfam" id="PF01386">
    <property type="entry name" value="Ribosomal_L25p"/>
    <property type="match status" value="1"/>
</dbReference>
<dbReference type="Pfam" id="PF14693">
    <property type="entry name" value="Ribosomal_TL5_C"/>
    <property type="match status" value="1"/>
</dbReference>
<dbReference type="STRING" id="1797245.A2949_01315"/>
<evidence type="ECO:0000259" key="8">
    <source>
        <dbReference type="Pfam" id="PF14693"/>
    </source>
</evidence>
<proteinExistence type="inferred from homology"/>
<dbReference type="HAMAP" id="MF_01334">
    <property type="entry name" value="Ribosomal_bL25_CTC"/>
    <property type="match status" value="1"/>
</dbReference>
<evidence type="ECO:0000256" key="6">
    <source>
        <dbReference type="SAM" id="MobiDB-lite"/>
    </source>
</evidence>
<evidence type="ECO:0000256" key="3">
    <source>
        <dbReference type="ARBA" id="ARBA00022980"/>
    </source>
</evidence>
<dbReference type="InterPro" id="IPR020057">
    <property type="entry name" value="Ribosomal_bL25_b-dom"/>
</dbReference>
<organism evidence="9 10">
    <name type="scientific">Candidatus Adlerbacteria bacterium RIFCSPLOWO2_01_FULL_54_21b</name>
    <dbReference type="NCBI Taxonomy" id="1797245"/>
    <lineage>
        <taxon>Bacteria</taxon>
        <taxon>Candidatus Adleribacteriota</taxon>
    </lineage>
</organism>
<evidence type="ECO:0000259" key="7">
    <source>
        <dbReference type="Pfam" id="PF01386"/>
    </source>
</evidence>
<dbReference type="GO" id="GO:0006412">
    <property type="term" value="P:translation"/>
    <property type="evidence" value="ECO:0007669"/>
    <property type="project" value="UniProtKB-UniRule"/>
</dbReference>